<evidence type="ECO:0000256" key="5">
    <source>
        <dbReference type="ARBA" id="ARBA00023242"/>
    </source>
</evidence>
<reference evidence="9" key="1">
    <citation type="submission" date="2025-08" db="UniProtKB">
        <authorList>
            <consortium name="RefSeq"/>
        </authorList>
    </citation>
    <scope>IDENTIFICATION</scope>
</reference>
<dbReference type="GeneID" id="107123079"/>
<feature type="compositionally biased region" description="Acidic residues" evidence="7">
    <location>
        <begin position="99"/>
        <end position="119"/>
    </location>
</feature>
<evidence type="ECO:0000313" key="8">
    <source>
        <dbReference type="Proteomes" id="UP000694871"/>
    </source>
</evidence>
<comment type="subcellular location">
    <subcellularLocation>
        <location evidence="1 6">Nucleus</location>
        <location evidence="1 6">Nucleolus</location>
    </subcellularLocation>
</comment>
<name>A0ABM1L702_GEKJA</name>
<feature type="compositionally biased region" description="Low complexity" evidence="7">
    <location>
        <begin position="120"/>
        <end position="129"/>
    </location>
</feature>
<keyword evidence="6" id="KW-0687">Ribonucleoprotein</keyword>
<keyword evidence="8" id="KW-1185">Reference proteome</keyword>
<keyword evidence="5 6" id="KW-0539">Nucleus</keyword>
<feature type="region of interest" description="Disordered" evidence="7">
    <location>
        <begin position="1"/>
        <end position="151"/>
    </location>
</feature>
<proteinExistence type="inferred from homology"/>
<evidence type="ECO:0000256" key="2">
    <source>
        <dbReference type="ARBA" id="ARBA00009418"/>
    </source>
</evidence>
<evidence type="ECO:0000313" key="9">
    <source>
        <dbReference type="RefSeq" id="XP_015281739.1"/>
    </source>
</evidence>
<evidence type="ECO:0000256" key="3">
    <source>
        <dbReference type="ARBA" id="ARBA00022517"/>
    </source>
</evidence>
<dbReference type="Pfam" id="PF06102">
    <property type="entry name" value="RRP36"/>
    <property type="match status" value="1"/>
</dbReference>
<dbReference type="Proteomes" id="UP000694871">
    <property type="component" value="Unplaced"/>
</dbReference>
<dbReference type="InterPro" id="IPR009292">
    <property type="entry name" value="RRP36"/>
</dbReference>
<dbReference type="RefSeq" id="XP_015281739.1">
    <property type="nucleotide sequence ID" value="XM_015426253.1"/>
</dbReference>
<evidence type="ECO:0000256" key="7">
    <source>
        <dbReference type="SAM" id="MobiDB-lite"/>
    </source>
</evidence>
<feature type="compositionally biased region" description="Acidic residues" evidence="7">
    <location>
        <begin position="82"/>
        <end position="92"/>
    </location>
</feature>
<organism evidence="8 9">
    <name type="scientific">Gekko japonicus</name>
    <name type="common">Schlegel's Japanese gecko</name>
    <dbReference type="NCBI Taxonomy" id="146911"/>
    <lineage>
        <taxon>Eukaryota</taxon>
        <taxon>Metazoa</taxon>
        <taxon>Chordata</taxon>
        <taxon>Craniata</taxon>
        <taxon>Vertebrata</taxon>
        <taxon>Euteleostomi</taxon>
        <taxon>Lepidosauria</taxon>
        <taxon>Squamata</taxon>
        <taxon>Bifurcata</taxon>
        <taxon>Gekkota</taxon>
        <taxon>Gekkonidae</taxon>
        <taxon>Gekkoninae</taxon>
        <taxon>Gekko</taxon>
    </lineage>
</organism>
<gene>
    <name evidence="9" type="primary">RRP36</name>
</gene>
<feature type="region of interest" description="Disordered" evidence="7">
    <location>
        <begin position="334"/>
        <end position="361"/>
    </location>
</feature>
<feature type="region of interest" description="Disordered" evidence="7">
    <location>
        <begin position="166"/>
        <end position="203"/>
    </location>
</feature>
<feature type="compositionally biased region" description="Basic and acidic residues" evidence="7">
    <location>
        <begin position="277"/>
        <end position="305"/>
    </location>
</feature>
<feature type="compositionally biased region" description="Basic residues" evidence="7">
    <location>
        <begin position="182"/>
        <end position="193"/>
    </location>
</feature>
<dbReference type="PANTHER" id="PTHR21738">
    <property type="entry name" value="RIBOSOMAL RNA PROCESSING PROTEIN 36 HOMOLOG"/>
    <property type="match status" value="1"/>
</dbReference>
<feature type="region of interest" description="Disordered" evidence="7">
    <location>
        <begin position="268"/>
        <end position="311"/>
    </location>
</feature>
<protein>
    <recommendedName>
        <fullName evidence="6">rRNA biogenesis protein RRP36</fullName>
    </recommendedName>
</protein>
<comment type="similarity">
    <text evidence="2 6">Belongs to the RRP36 family.</text>
</comment>
<evidence type="ECO:0000256" key="6">
    <source>
        <dbReference type="RuleBase" id="RU368027"/>
    </source>
</evidence>
<evidence type="ECO:0000256" key="4">
    <source>
        <dbReference type="ARBA" id="ARBA00022552"/>
    </source>
</evidence>
<sequence>MKQLRGNKSGGHPQKRSSSDKAICPPDGQTSEESREALSPQLLAQKRSLQGLSDMIGGTGEKSTNDAKRPKLLPSANSTGQDSEDDDSDDSDFERVESDNDVSDETSSDDGEDDDDEVGSDSSRSNNGDSDSEDTTSDPLSKPELTKEFSSMSFEELLKLRNKVGTKAYQRMAIEKTAKNTTKPKKRQSSNKHRPLELSAKKPVPFLRQVVPVKKKVSRDPRFDDLSGEYNPEVFEKTYTFLNDLRKNEKEVVQKQLKKCQNMEQRNKLQQLLKRMTQQEDSHKKRGKEREKDLAWKKQQRELAKQGKKPFYLKKSDKQKLELAEKYKELKKSGKLENFLSKKRKRNAAKDKRKLPSRKNV</sequence>
<comment type="subunit">
    <text evidence="6">Associates with 90S and pre-40S pre-ribosomal particles.</text>
</comment>
<comment type="function">
    <text evidence="6">Component of the 90S pre-ribosome involved in the maturation of rRNAs. Required for early cleavages of the pre-RNAs in the 40S ribosomal subunit maturation pathway.</text>
</comment>
<dbReference type="PANTHER" id="PTHR21738:SF0">
    <property type="entry name" value="RIBOSOMAL RNA PROCESSING PROTEIN 36 HOMOLOG"/>
    <property type="match status" value="1"/>
</dbReference>
<accession>A0ABM1L702</accession>
<keyword evidence="4 6" id="KW-0698">rRNA processing</keyword>
<evidence type="ECO:0000256" key="1">
    <source>
        <dbReference type="ARBA" id="ARBA00004604"/>
    </source>
</evidence>
<feature type="compositionally biased region" description="Basic residues" evidence="7">
    <location>
        <begin position="341"/>
        <end position="361"/>
    </location>
</feature>
<keyword evidence="3 6" id="KW-0690">Ribosome biogenesis</keyword>